<dbReference type="Pfam" id="PF13231">
    <property type="entry name" value="PMT_2"/>
    <property type="match status" value="1"/>
</dbReference>
<dbReference type="RefSeq" id="WP_222921236.1">
    <property type="nucleotide sequence ID" value="NZ_CP082286.1"/>
</dbReference>
<name>A0ABD5MNJ2_9EURY</name>
<dbReference type="AlphaFoldDB" id="A0ABD5MNJ2"/>
<keyword evidence="11" id="KW-1185">Reference proteome</keyword>
<evidence type="ECO:0000256" key="4">
    <source>
        <dbReference type="ARBA" id="ARBA00022679"/>
    </source>
</evidence>
<keyword evidence="5 8" id="KW-0812">Transmembrane</keyword>
<protein>
    <submittedName>
        <fullName evidence="10">Glycosyltransferase family 39 protein</fullName>
        <ecNumber evidence="10">2.4.-.-</ecNumber>
    </submittedName>
</protein>
<evidence type="ECO:0000256" key="8">
    <source>
        <dbReference type="SAM" id="Phobius"/>
    </source>
</evidence>
<dbReference type="InterPro" id="IPR038731">
    <property type="entry name" value="RgtA/B/C-like"/>
</dbReference>
<dbReference type="EC" id="2.4.-.-" evidence="10"/>
<feature type="transmembrane region" description="Helical" evidence="8">
    <location>
        <begin position="185"/>
        <end position="212"/>
    </location>
</feature>
<evidence type="ECO:0000313" key="11">
    <source>
        <dbReference type="Proteomes" id="UP001589595"/>
    </source>
</evidence>
<feature type="domain" description="Glycosyltransferase RgtA/B/C/D-like" evidence="9">
    <location>
        <begin position="83"/>
        <end position="243"/>
    </location>
</feature>
<evidence type="ECO:0000256" key="7">
    <source>
        <dbReference type="ARBA" id="ARBA00023136"/>
    </source>
</evidence>
<feature type="transmembrane region" description="Helical" evidence="8">
    <location>
        <begin position="224"/>
        <end position="246"/>
    </location>
</feature>
<proteinExistence type="predicted"/>
<keyword evidence="7 8" id="KW-0472">Membrane</keyword>
<feature type="transmembrane region" description="Helical" evidence="8">
    <location>
        <begin position="266"/>
        <end position="290"/>
    </location>
</feature>
<keyword evidence="2" id="KW-1003">Cell membrane</keyword>
<dbReference type="GeneID" id="67211331"/>
<comment type="subcellular location">
    <subcellularLocation>
        <location evidence="1">Cell membrane</location>
        <topology evidence="1">Multi-pass membrane protein</topology>
    </subcellularLocation>
</comment>
<comment type="caution">
    <text evidence="10">The sequence shown here is derived from an EMBL/GenBank/DDBJ whole genome shotgun (WGS) entry which is preliminary data.</text>
</comment>
<dbReference type="PANTHER" id="PTHR33908">
    <property type="entry name" value="MANNOSYLTRANSFERASE YKCB-RELATED"/>
    <property type="match status" value="1"/>
</dbReference>
<evidence type="ECO:0000313" key="10">
    <source>
        <dbReference type="EMBL" id="MFB9825413.1"/>
    </source>
</evidence>
<keyword evidence="6 8" id="KW-1133">Transmembrane helix</keyword>
<organism evidence="10 11">
    <name type="scientific">Halobaculum roseum</name>
    <dbReference type="NCBI Taxonomy" id="2175149"/>
    <lineage>
        <taxon>Archaea</taxon>
        <taxon>Methanobacteriati</taxon>
        <taxon>Methanobacteriota</taxon>
        <taxon>Stenosarchaea group</taxon>
        <taxon>Halobacteria</taxon>
        <taxon>Halobacteriales</taxon>
        <taxon>Haloferacaceae</taxon>
        <taxon>Halobaculum</taxon>
    </lineage>
</organism>
<dbReference type="Proteomes" id="UP001589595">
    <property type="component" value="Unassembled WGS sequence"/>
</dbReference>
<evidence type="ECO:0000256" key="2">
    <source>
        <dbReference type="ARBA" id="ARBA00022475"/>
    </source>
</evidence>
<gene>
    <name evidence="10" type="ORF">ACFFOL_14680</name>
</gene>
<dbReference type="GO" id="GO:0008610">
    <property type="term" value="P:lipid biosynthetic process"/>
    <property type="evidence" value="ECO:0007669"/>
    <property type="project" value="UniProtKB-ARBA"/>
</dbReference>
<feature type="transmembrane region" description="Helical" evidence="8">
    <location>
        <begin position="311"/>
        <end position="330"/>
    </location>
</feature>
<dbReference type="InterPro" id="IPR050297">
    <property type="entry name" value="LipidA_mod_glycosyltrf_83"/>
</dbReference>
<feature type="transmembrane region" description="Helical" evidence="8">
    <location>
        <begin position="102"/>
        <end position="122"/>
    </location>
</feature>
<feature type="transmembrane region" description="Helical" evidence="8">
    <location>
        <begin position="155"/>
        <end position="173"/>
    </location>
</feature>
<keyword evidence="4 10" id="KW-0808">Transferase</keyword>
<feature type="transmembrane region" description="Helical" evidence="8">
    <location>
        <begin position="364"/>
        <end position="384"/>
    </location>
</feature>
<dbReference type="PANTHER" id="PTHR33908:SF11">
    <property type="entry name" value="MEMBRANE PROTEIN"/>
    <property type="match status" value="1"/>
</dbReference>
<accession>A0ABD5MNJ2</accession>
<evidence type="ECO:0000256" key="5">
    <source>
        <dbReference type="ARBA" id="ARBA00022692"/>
    </source>
</evidence>
<keyword evidence="3 10" id="KW-0328">Glycosyltransferase</keyword>
<sequence>MTRGRDLADALDALPVDARDRPWLALSLVPAFVAVAVYLASNPYPAYGAGLYAQIAAEIAANGYLPPASIPGYTAEGVPFAYPPLQFYAFAVLLDLGADPLAVARFLPSVAVVAVAVPVYLLGRDIAGSRAGGAAAATLVAVNPQVLEWHVSAGGVVRAFAFLYAMSSIYAGYRAYTTGSRRALVAGAVLFGLTALSHPTYALFVVASYVVLWATLDRSPAGLLRGLAVGLGGTAVASPWLAWAVATHGPGVFGAAAGTHGGVGGGAALLAGELSPFTLVPLAAAAYLLARGDRLLPMWVVVAELLFKQPRFAYTVGAVALAAVAVDLAGRIPDGALASAGDRLTHFAPSSPVPSASDRPDARAVLAAVAILVATAGGGAALGYEMTLASDPSTPEFVDGDDREAMAWVAAETPPDATFVAVGDAAEWLPALTGRTLLVGPWGVEWRDPGAYERQFEAFETLSACHSAECVERASDSVGATPTHVYLPKGRYTVRGESRVTFGTLNRSFAHADGWTHAYENDGVVVYRSTETTEE</sequence>
<dbReference type="GO" id="GO:0005886">
    <property type="term" value="C:plasma membrane"/>
    <property type="evidence" value="ECO:0007669"/>
    <property type="project" value="UniProtKB-SubCell"/>
</dbReference>
<evidence type="ECO:0000256" key="1">
    <source>
        <dbReference type="ARBA" id="ARBA00004651"/>
    </source>
</evidence>
<reference evidence="10" key="1">
    <citation type="submission" date="2024-09" db="EMBL/GenBank/DDBJ databases">
        <authorList>
            <person name="Sun Q."/>
        </authorList>
    </citation>
    <scope>NUCLEOTIDE SEQUENCE [LARGE SCALE GENOMIC DNA]</scope>
    <source>
        <strain evidence="10">JCM 31273</strain>
    </source>
</reference>
<dbReference type="EMBL" id="JBHMAJ010000009">
    <property type="protein sequence ID" value="MFB9825413.1"/>
    <property type="molecule type" value="Genomic_DNA"/>
</dbReference>
<feature type="transmembrane region" description="Helical" evidence="8">
    <location>
        <begin position="23"/>
        <end position="41"/>
    </location>
</feature>
<evidence type="ECO:0000256" key="6">
    <source>
        <dbReference type="ARBA" id="ARBA00022989"/>
    </source>
</evidence>
<evidence type="ECO:0000259" key="9">
    <source>
        <dbReference type="Pfam" id="PF13231"/>
    </source>
</evidence>
<evidence type="ECO:0000256" key="3">
    <source>
        <dbReference type="ARBA" id="ARBA00022676"/>
    </source>
</evidence>
<dbReference type="GO" id="GO:0016757">
    <property type="term" value="F:glycosyltransferase activity"/>
    <property type="evidence" value="ECO:0007669"/>
    <property type="project" value="UniProtKB-KW"/>
</dbReference>